<dbReference type="PANTHER" id="PTHR46797">
    <property type="entry name" value="HTH-TYPE TRANSCRIPTIONAL REGULATOR"/>
    <property type="match status" value="1"/>
</dbReference>
<sequence length="70" mass="8038">MNSSSCYREIGDLIRINREKLGLTQEALSLMIQLSRPTITNIEAGRQPVRIHYLYRIADALKISIHDLMP</sequence>
<dbReference type="SUPFAM" id="SSF47413">
    <property type="entry name" value="lambda repressor-like DNA-binding domains"/>
    <property type="match status" value="1"/>
</dbReference>
<dbReference type="SMART" id="SM00530">
    <property type="entry name" value="HTH_XRE"/>
    <property type="match status" value="1"/>
</dbReference>
<dbReference type="Gene3D" id="1.10.260.40">
    <property type="entry name" value="lambda repressor-like DNA-binding domains"/>
    <property type="match status" value="1"/>
</dbReference>
<dbReference type="InterPro" id="IPR010982">
    <property type="entry name" value="Lambda_DNA-bd_dom_sf"/>
</dbReference>
<dbReference type="EMBL" id="CP070969">
    <property type="protein sequence ID" value="QSF42438.1"/>
    <property type="molecule type" value="Genomic_DNA"/>
</dbReference>
<evidence type="ECO:0000313" key="4">
    <source>
        <dbReference type="Proteomes" id="UP000663452"/>
    </source>
</evidence>
<evidence type="ECO:0000256" key="1">
    <source>
        <dbReference type="ARBA" id="ARBA00023125"/>
    </source>
</evidence>
<dbReference type="InterPro" id="IPR001387">
    <property type="entry name" value="Cro/C1-type_HTH"/>
</dbReference>
<dbReference type="InterPro" id="IPR050807">
    <property type="entry name" value="TransReg_Diox_bact_type"/>
</dbReference>
<gene>
    <name evidence="3" type="ORF">JRJ22_13920</name>
</gene>
<protein>
    <submittedName>
        <fullName evidence="3">Helix-turn-helix transcriptional regulator</fullName>
    </submittedName>
</protein>
<organism evidence="3 4">
    <name type="scientific">Paenibacillus tianjinensis</name>
    <dbReference type="NCBI Taxonomy" id="2810347"/>
    <lineage>
        <taxon>Bacteria</taxon>
        <taxon>Bacillati</taxon>
        <taxon>Bacillota</taxon>
        <taxon>Bacilli</taxon>
        <taxon>Bacillales</taxon>
        <taxon>Paenibacillaceae</taxon>
        <taxon>Paenibacillus</taxon>
    </lineage>
</organism>
<keyword evidence="1" id="KW-0238">DNA-binding</keyword>
<dbReference type="Pfam" id="PF01381">
    <property type="entry name" value="HTH_3"/>
    <property type="match status" value="1"/>
</dbReference>
<evidence type="ECO:0000259" key="2">
    <source>
        <dbReference type="PROSITE" id="PS50943"/>
    </source>
</evidence>
<dbReference type="RefSeq" id="WP_082451823.1">
    <property type="nucleotide sequence ID" value="NZ_CP070969.1"/>
</dbReference>
<name>A0ABX7L5E2_9BACL</name>
<dbReference type="CDD" id="cd00093">
    <property type="entry name" value="HTH_XRE"/>
    <property type="match status" value="1"/>
</dbReference>
<accession>A0ABX7L5E2</accession>
<reference evidence="3 4" key="1">
    <citation type="submission" date="2021-02" db="EMBL/GenBank/DDBJ databases">
        <title>Paenibacillus tianjinensis sp. nov.</title>
        <authorList>
            <person name="Liu H."/>
        </authorList>
    </citation>
    <scope>NUCLEOTIDE SEQUENCE [LARGE SCALE GENOMIC DNA]</scope>
    <source>
        <strain evidence="3 4">TB2019</strain>
    </source>
</reference>
<feature type="domain" description="HTH cro/C1-type" evidence="2">
    <location>
        <begin position="14"/>
        <end position="68"/>
    </location>
</feature>
<proteinExistence type="predicted"/>
<dbReference type="Proteomes" id="UP000663452">
    <property type="component" value="Chromosome"/>
</dbReference>
<evidence type="ECO:0000313" key="3">
    <source>
        <dbReference type="EMBL" id="QSF42438.1"/>
    </source>
</evidence>
<dbReference type="PROSITE" id="PS50943">
    <property type="entry name" value="HTH_CROC1"/>
    <property type="match status" value="1"/>
</dbReference>
<keyword evidence="4" id="KW-1185">Reference proteome</keyword>
<dbReference type="PANTHER" id="PTHR46797:SF1">
    <property type="entry name" value="METHYLPHOSPHONATE SYNTHASE"/>
    <property type="match status" value="1"/>
</dbReference>